<organism evidence="2 4">
    <name type="scientific">Cucumis melo var. makuwa</name>
    <name type="common">Oriental melon</name>
    <dbReference type="NCBI Taxonomy" id="1194695"/>
    <lineage>
        <taxon>Eukaryota</taxon>
        <taxon>Viridiplantae</taxon>
        <taxon>Streptophyta</taxon>
        <taxon>Embryophyta</taxon>
        <taxon>Tracheophyta</taxon>
        <taxon>Spermatophyta</taxon>
        <taxon>Magnoliopsida</taxon>
        <taxon>eudicotyledons</taxon>
        <taxon>Gunneridae</taxon>
        <taxon>Pentapetalae</taxon>
        <taxon>rosids</taxon>
        <taxon>fabids</taxon>
        <taxon>Cucurbitales</taxon>
        <taxon>Cucurbitaceae</taxon>
        <taxon>Benincaseae</taxon>
        <taxon>Cucumis</taxon>
    </lineage>
</organism>
<proteinExistence type="predicted"/>
<dbReference type="EMBL" id="SSTE01008633">
    <property type="protein sequence ID" value="KAA0054926.1"/>
    <property type="molecule type" value="Genomic_DNA"/>
</dbReference>
<dbReference type="CDD" id="cd09279">
    <property type="entry name" value="RNase_HI_like"/>
    <property type="match status" value="1"/>
</dbReference>
<evidence type="ECO:0000259" key="1">
    <source>
        <dbReference type="PROSITE" id="PS50879"/>
    </source>
</evidence>
<protein>
    <submittedName>
        <fullName evidence="2">Retrovirus-related Pol polyprotein from transposon 17.6</fullName>
    </submittedName>
</protein>
<dbReference type="Gene3D" id="3.30.420.10">
    <property type="entry name" value="Ribonuclease H-like superfamily/Ribonuclease H"/>
    <property type="match status" value="1"/>
</dbReference>
<name>A0A5A7UKV4_CUCMM</name>
<gene>
    <name evidence="3" type="ORF">E5676_scaffold1163G00350</name>
    <name evidence="2" type="ORF">E6C27_scaffold43052G00570</name>
</gene>
<dbReference type="AlphaFoldDB" id="A0A5A7UKV4"/>
<dbReference type="InterPro" id="IPR012337">
    <property type="entry name" value="RNaseH-like_sf"/>
</dbReference>
<accession>A0A5A7UKV4</accession>
<dbReference type="PROSITE" id="PS50879">
    <property type="entry name" value="RNASE_H_1"/>
    <property type="match status" value="1"/>
</dbReference>
<dbReference type="Proteomes" id="UP000321393">
    <property type="component" value="Unassembled WGS sequence"/>
</dbReference>
<dbReference type="InterPro" id="IPR036397">
    <property type="entry name" value="RNaseH_sf"/>
</dbReference>
<dbReference type="OrthoDB" id="1730907at2759"/>
<reference evidence="4 5" key="1">
    <citation type="submission" date="2019-08" db="EMBL/GenBank/DDBJ databases">
        <title>Draft genome sequences of two oriental melons (Cucumis melo L. var makuwa).</title>
        <authorList>
            <person name="Kwon S.-Y."/>
        </authorList>
    </citation>
    <scope>NUCLEOTIDE SEQUENCE [LARGE SCALE GENOMIC DNA]</scope>
    <source>
        <strain evidence="5">cv. Chang Bougi</strain>
        <strain evidence="4">cv. SW 3</strain>
        <tissue evidence="2">Leaf</tissue>
    </source>
</reference>
<sequence length="172" mass="19841">MDPIKYIFEKPSLSGRIAKWQVLPSEYDIIYVTRNVVKGSAITDCLADLPVEDYELMKFEFLDEDVMTVSDTPQDTEIWTMFFDGATNEVGHGVGAILTFPDGKSYPLTAKLYFDCTNNMAEYETCSMGVKMAYDLKIKKLQVYEDSLLVIHQLNREWETRDSKLIPYNKYI</sequence>
<dbReference type="InterPro" id="IPR002156">
    <property type="entry name" value="RNaseH_domain"/>
</dbReference>
<evidence type="ECO:0000313" key="5">
    <source>
        <dbReference type="Proteomes" id="UP000321947"/>
    </source>
</evidence>
<evidence type="ECO:0000313" key="4">
    <source>
        <dbReference type="Proteomes" id="UP000321393"/>
    </source>
</evidence>
<dbReference type="GO" id="GO:0003676">
    <property type="term" value="F:nucleic acid binding"/>
    <property type="evidence" value="ECO:0007669"/>
    <property type="project" value="InterPro"/>
</dbReference>
<dbReference type="Pfam" id="PF13456">
    <property type="entry name" value="RVT_3"/>
    <property type="match status" value="1"/>
</dbReference>
<comment type="caution">
    <text evidence="2">The sequence shown here is derived from an EMBL/GenBank/DDBJ whole genome shotgun (WGS) entry which is preliminary data.</text>
</comment>
<dbReference type="EMBL" id="SSTD01004900">
    <property type="protein sequence ID" value="TYK22715.1"/>
    <property type="molecule type" value="Genomic_DNA"/>
</dbReference>
<dbReference type="SUPFAM" id="SSF53098">
    <property type="entry name" value="Ribonuclease H-like"/>
    <property type="match status" value="1"/>
</dbReference>
<evidence type="ECO:0000313" key="3">
    <source>
        <dbReference type="EMBL" id="TYK22715.1"/>
    </source>
</evidence>
<dbReference type="PANTHER" id="PTHR48475:SF1">
    <property type="entry name" value="RNASE H TYPE-1 DOMAIN-CONTAINING PROTEIN"/>
    <property type="match status" value="1"/>
</dbReference>
<dbReference type="GO" id="GO:0004523">
    <property type="term" value="F:RNA-DNA hybrid ribonuclease activity"/>
    <property type="evidence" value="ECO:0007669"/>
    <property type="project" value="InterPro"/>
</dbReference>
<dbReference type="Proteomes" id="UP000321947">
    <property type="component" value="Unassembled WGS sequence"/>
</dbReference>
<feature type="domain" description="RNase H type-1" evidence="1">
    <location>
        <begin position="75"/>
        <end position="172"/>
    </location>
</feature>
<evidence type="ECO:0000313" key="2">
    <source>
        <dbReference type="EMBL" id="KAA0054926.1"/>
    </source>
</evidence>
<dbReference type="PANTHER" id="PTHR48475">
    <property type="entry name" value="RIBONUCLEASE H"/>
    <property type="match status" value="1"/>
</dbReference>